<reference evidence="20 21" key="1">
    <citation type="submission" date="2019-09" db="EMBL/GenBank/DDBJ databases">
        <title>Hybrid Assembly of the complete Genome of the Deep-Sea Bacterium Moritella marina from long Nanopore and Illumina reads.</title>
        <authorList>
            <person name="Magin S."/>
            <person name="Georgoulis A."/>
            <person name="Papadimitriou K."/>
            <person name="Iliakis G."/>
            <person name="Vorgias C.E."/>
        </authorList>
    </citation>
    <scope>NUCLEOTIDE SEQUENCE [LARGE SCALE GENOMIC DNA]</scope>
    <source>
        <strain evidence="20 21">MP-1</strain>
    </source>
</reference>
<evidence type="ECO:0000259" key="19">
    <source>
        <dbReference type="PROSITE" id="PS50106"/>
    </source>
</evidence>
<dbReference type="Pfam" id="PF13365">
    <property type="entry name" value="Trypsin_2"/>
    <property type="match status" value="1"/>
</dbReference>
<dbReference type="FunFam" id="2.40.10.10:FF:000001">
    <property type="entry name" value="Periplasmic serine protease DegS"/>
    <property type="match status" value="1"/>
</dbReference>
<dbReference type="KEGG" id="mmaa:FR932_19090"/>
<evidence type="ECO:0000256" key="4">
    <source>
        <dbReference type="ARBA" id="ARBA00011233"/>
    </source>
</evidence>
<dbReference type="GO" id="GO:0004252">
    <property type="term" value="F:serine-type endopeptidase activity"/>
    <property type="evidence" value="ECO:0007669"/>
    <property type="project" value="InterPro"/>
</dbReference>
<evidence type="ECO:0000256" key="5">
    <source>
        <dbReference type="ARBA" id="ARBA00013035"/>
    </source>
</evidence>
<dbReference type="SMART" id="SM00228">
    <property type="entry name" value="PDZ"/>
    <property type="match status" value="1"/>
</dbReference>
<dbReference type="EMBL" id="CP044399">
    <property type="protein sequence ID" value="QFI39767.1"/>
    <property type="molecule type" value="Genomic_DNA"/>
</dbReference>
<feature type="active site" description="Charge relay system" evidence="17">
    <location>
        <position position="103"/>
    </location>
</feature>
<feature type="active site" description="Charge relay system" evidence="17">
    <location>
        <position position="133"/>
    </location>
</feature>
<evidence type="ECO:0000256" key="10">
    <source>
        <dbReference type="ARBA" id="ARBA00022801"/>
    </source>
</evidence>
<dbReference type="InterPro" id="IPR001940">
    <property type="entry name" value="Peptidase_S1C"/>
</dbReference>
<dbReference type="PANTHER" id="PTHR22939:SF101">
    <property type="entry name" value="PERIPLASMIC PH-DEPENDENT SERINE ENDOPROTEASE DEGQ"/>
    <property type="match status" value="1"/>
</dbReference>
<organism evidence="20 21">
    <name type="scientific">Moritella marina ATCC 15381</name>
    <dbReference type="NCBI Taxonomy" id="1202962"/>
    <lineage>
        <taxon>Bacteria</taxon>
        <taxon>Pseudomonadati</taxon>
        <taxon>Pseudomonadota</taxon>
        <taxon>Gammaproteobacteria</taxon>
        <taxon>Alteromonadales</taxon>
        <taxon>Moritellaceae</taxon>
        <taxon>Moritella</taxon>
    </lineage>
</organism>
<evidence type="ECO:0000256" key="11">
    <source>
        <dbReference type="ARBA" id="ARBA00022825"/>
    </source>
</evidence>
<comment type="similarity">
    <text evidence="3">Belongs to the peptidase S1C family.</text>
</comment>
<dbReference type="PANTHER" id="PTHR22939">
    <property type="entry name" value="SERINE PROTEASE FAMILY S1C HTRA-RELATED"/>
    <property type="match status" value="1"/>
</dbReference>
<keyword evidence="10" id="KW-0378">Hydrolase</keyword>
<dbReference type="NCBIfam" id="NF008147">
    <property type="entry name" value="PRK10898.1"/>
    <property type="match status" value="1"/>
</dbReference>
<evidence type="ECO:0000256" key="15">
    <source>
        <dbReference type="ARBA" id="ARBA00078529"/>
    </source>
</evidence>
<sequence length="363" mass="38783">MQNLWSYVSKSIFLGIAVAAVLLLALPQLQSKQGLALSQPFSLGLNEQMSFSAAVKRAAPSVVNIYTRTYQKSTINSKATLRPQSLGSGVIMNKKGYLLTNYHVIADADQIIVALQDGRFFTAELIGFDRYTDLAVLNIDAKNLPSIPQSKHEQTNIGDVVLAIGNPYNLGQTITQGIISARGRIGMSTTGHQNFLQTDAAINEGNSGGALVNSLGELVGINTASFQVAKNVETMGISFAIPYPLAVKIMDALIANGRVIRGYLGIEGTSINTVMAKLLGLKDNQGIVVQNTAPDSPAEKAGLISGDVVIKFNGAEVDNVIWLMDSVAEQRPGAKINLTVIREGKQFDISVTLGELQALQPQQ</sequence>
<protein>
    <recommendedName>
        <fullName evidence="14">Serine endoprotease DegS</fullName>
        <ecNumber evidence="5">3.4.21.107</ecNumber>
    </recommendedName>
    <alternativeName>
        <fullName evidence="16">Site-1 protease DegS</fullName>
    </alternativeName>
    <alternativeName>
        <fullName evidence="15">Site-1-type intramembrane protease</fullName>
    </alternativeName>
</protein>
<evidence type="ECO:0000256" key="2">
    <source>
        <dbReference type="ARBA" id="ARBA00004377"/>
    </source>
</evidence>
<dbReference type="InterPro" id="IPR009003">
    <property type="entry name" value="Peptidase_S1_PA"/>
</dbReference>
<proteinExistence type="inferred from homology"/>
<dbReference type="InterPro" id="IPR011783">
    <property type="entry name" value="Pept_S1C_DegS"/>
</dbReference>
<feature type="active site" description="Charge relay system" evidence="17">
    <location>
        <position position="207"/>
    </location>
</feature>
<dbReference type="NCBIfam" id="TIGR02038">
    <property type="entry name" value="protease_degS"/>
    <property type="match status" value="1"/>
</dbReference>
<dbReference type="InterPro" id="IPR043504">
    <property type="entry name" value="Peptidase_S1_PA_chymotrypsin"/>
</dbReference>
<dbReference type="EC" id="3.4.21.107" evidence="5"/>
<name>A0A5J6WP58_MORMI</name>
<dbReference type="InterPro" id="IPR036034">
    <property type="entry name" value="PDZ_sf"/>
</dbReference>
<evidence type="ECO:0000256" key="1">
    <source>
        <dbReference type="ARBA" id="ARBA00001772"/>
    </source>
</evidence>
<dbReference type="PRINTS" id="PR00834">
    <property type="entry name" value="PROTEASES2C"/>
</dbReference>
<evidence type="ECO:0000256" key="8">
    <source>
        <dbReference type="ARBA" id="ARBA00022670"/>
    </source>
</evidence>
<dbReference type="FunFam" id="2.40.10.10:FF:000009">
    <property type="entry name" value="Serine endoprotease DegS, periplasmic"/>
    <property type="match status" value="1"/>
</dbReference>
<dbReference type="GO" id="GO:0005886">
    <property type="term" value="C:plasma membrane"/>
    <property type="evidence" value="ECO:0007669"/>
    <property type="project" value="UniProtKB-SubCell"/>
</dbReference>
<evidence type="ECO:0000313" key="20">
    <source>
        <dbReference type="EMBL" id="QFI39767.1"/>
    </source>
</evidence>
<evidence type="ECO:0000256" key="7">
    <source>
        <dbReference type="ARBA" id="ARBA00022519"/>
    </source>
</evidence>
<dbReference type="Gene3D" id="2.40.10.10">
    <property type="entry name" value="Trypsin-like serine proteases"/>
    <property type="match status" value="2"/>
</dbReference>
<evidence type="ECO:0000256" key="16">
    <source>
        <dbReference type="ARBA" id="ARBA00083871"/>
    </source>
</evidence>
<evidence type="ECO:0000256" key="12">
    <source>
        <dbReference type="ARBA" id="ARBA00022989"/>
    </source>
</evidence>
<comment type="subcellular location">
    <subcellularLocation>
        <location evidence="2">Cell inner membrane</location>
        <topology evidence="2">Single-pass membrane protein</topology>
    </subcellularLocation>
</comment>
<dbReference type="Gene3D" id="2.30.42.10">
    <property type="match status" value="1"/>
</dbReference>
<keyword evidence="9" id="KW-0812">Transmembrane</keyword>
<dbReference type="Proteomes" id="UP000327424">
    <property type="component" value="Chromosome"/>
</dbReference>
<dbReference type="Pfam" id="PF13180">
    <property type="entry name" value="PDZ_2"/>
    <property type="match status" value="1"/>
</dbReference>
<dbReference type="PROSITE" id="PS50106">
    <property type="entry name" value="PDZ"/>
    <property type="match status" value="1"/>
</dbReference>
<dbReference type="SUPFAM" id="SSF50156">
    <property type="entry name" value="PDZ domain-like"/>
    <property type="match status" value="1"/>
</dbReference>
<evidence type="ECO:0000256" key="17">
    <source>
        <dbReference type="PIRSR" id="PIRSR611783-1"/>
    </source>
</evidence>
<comment type="subunit">
    <text evidence="4">Homotrimer.</text>
</comment>
<evidence type="ECO:0000313" key="21">
    <source>
        <dbReference type="Proteomes" id="UP000327424"/>
    </source>
</evidence>
<evidence type="ECO:0000256" key="13">
    <source>
        <dbReference type="ARBA" id="ARBA00023136"/>
    </source>
</evidence>
<accession>A0A5J6WP58</accession>
<feature type="binding site" evidence="18">
    <location>
        <position position="190"/>
    </location>
    <ligand>
        <name>substrate</name>
    </ligand>
</feature>
<keyword evidence="8" id="KW-0645">Protease</keyword>
<evidence type="ECO:0000256" key="3">
    <source>
        <dbReference type="ARBA" id="ARBA00010541"/>
    </source>
</evidence>
<feature type="domain" description="PDZ" evidence="19">
    <location>
        <begin position="253"/>
        <end position="344"/>
    </location>
</feature>
<gene>
    <name evidence="20" type="primary">degS</name>
    <name evidence="20" type="ORF">FR932_19090</name>
</gene>
<dbReference type="InterPro" id="IPR001478">
    <property type="entry name" value="PDZ"/>
</dbReference>
<dbReference type="AlphaFoldDB" id="A0A5J6WP58"/>
<keyword evidence="12" id="KW-1133">Transmembrane helix</keyword>
<keyword evidence="7" id="KW-0997">Cell inner membrane</keyword>
<evidence type="ECO:0000256" key="6">
    <source>
        <dbReference type="ARBA" id="ARBA00022475"/>
    </source>
</evidence>
<comment type="catalytic activity">
    <reaction evidence="1">
        <text>Acts on substrates that are at least partially unfolded. The cleavage site P1 residue is normally between a pair of hydrophobic residues, such as Val-|-Val.</text>
        <dbReference type="EC" id="3.4.21.107"/>
    </reaction>
</comment>
<keyword evidence="21" id="KW-1185">Reference proteome</keyword>
<keyword evidence="13" id="KW-0472">Membrane</keyword>
<evidence type="ECO:0000256" key="14">
    <source>
        <dbReference type="ARBA" id="ARBA00071522"/>
    </source>
</evidence>
<keyword evidence="11" id="KW-0720">Serine protease</keyword>
<dbReference type="SUPFAM" id="SSF50494">
    <property type="entry name" value="Trypsin-like serine proteases"/>
    <property type="match status" value="1"/>
</dbReference>
<dbReference type="OrthoDB" id="9758917at2"/>
<keyword evidence="6" id="KW-1003">Cell membrane</keyword>
<dbReference type="GO" id="GO:0042597">
    <property type="term" value="C:periplasmic space"/>
    <property type="evidence" value="ECO:0007669"/>
    <property type="project" value="TreeGrafter"/>
</dbReference>
<dbReference type="RefSeq" id="WP_019442635.1">
    <property type="nucleotide sequence ID" value="NZ_ALOE01000033.1"/>
</dbReference>
<evidence type="ECO:0000256" key="18">
    <source>
        <dbReference type="PIRSR" id="PIRSR611783-2"/>
    </source>
</evidence>
<evidence type="ECO:0000256" key="9">
    <source>
        <dbReference type="ARBA" id="ARBA00022692"/>
    </source>
</evidence>
<dbReference type="GO" id="GO:0006515">
    <property type="term" value="P:protein quality control for misfolded or incompletely synthesized proteins"/>
    <property type="evidence" value="ECO:0007669"/>
    <property type="project" value="TreeGrafter"/>
</dbReference>